<evidence type="ECO:0000313" key="4">
    <source>
        <dbReference type="EMBL" id="KMZ57022.1"/>
    </source>
</evidence>
<dbReference type="InterPro" id="IPR056070">
    <property type="entry name" value="DUF7653"/>
</dbReference>
<dbReference type="OrthoDB" id="1938127at2759"/>
<evidence type="ECO:0000313" key="5">
    <source>
        <dbReference type="Proteomes" id="UP000036987"/>
    </source>
</evidence>
<dbReference type="Proteomes" id="UP000036987">
    <property type="component" value="Unassembled WGS sequence"/>
</dbReference>
<feature type="region of interest" description="Disordered" evidence="2">
    <location>
        <begin position="239"/>
        <end position="259"/>
    </location>
</feature>
<comment type="caution">
    <text evidence="4">The sequence shown here is derived from an EMBL/GenBank/DDBJ whole genome shotgun (WGS) entry which is preliminary data.</text>
</comment>
<organism evidence="4 5">
    <name type="scientific">Zostera marina</name>
    <name type="common">Eelgrass</name>
    <dbReference type="NCBI Taxonomy" id="29655"/>
    <lineage>
        <taxon>Eukaryota</taxon>
        <taxon>Viridiplantae</taxon>
        <taxon>Streptophyta</taxon>
        <taxon>Embryophyta</taxon>
        <taxon>Tracheophyta</taxon>
        <taxon>Spermatophyta</taxon>
        <taxon>Magnoliopsida</taxon>
        <taxon>Liliopsida</taxon>
        <taxon>Zosteraceae</taxon>
        <taxon>Zostera</taxon>
    </lineage>
</organism>
<feature type="coiled-coil region" evidence="1">
    <location>
        <begin position="803"/>
        <end position="886"/>
    </location>
</feature>
<dbReference type="EMBL" id="LFYR01002110">
    <property type="protein sequence ID" value="KMZ57022.1"/>
    <property type="molecule type" value="Genomic_DNA"/>
</dbReference>
<evidence type="ECO:0000259" key="3">
    <source>
        <dbReference type="Pfam" id="PF24670"/>
    </source>
</evidence>
<keyword evidence="5" id="KW-1185">Reference proteome</keyword>
<keyword evidence="1" id="KW-0175">Coiled coil</keyword>
<dbReference type="OMA" id="SCITHKM"/>
<sequence>MKPDNKVYWEKPWQSDGEEGDGEDDLYGSQKKSVTKFVKRSLGGKISSSPILRRSLSFSSISCFSSLGDDKGSPSYPENAYNHASEFSTQSQYFIPERSVNSERRGLSTVQGNALVNTDTHMTYNEQKDTLSKSPSVSSATLKCRVSRISQQVSDQNKNLDLCSDEECPQKKSNDQRIPSSISKGGCLVENKTIVNSRRPPRAHSTAPSSPNYCKENHRSQNYINEMDTSHFLSLRDKGSGDSRYGFSPNPRKKHVQKLSYAHGEKSKTKFRDYYSETSTTTEDIYEEDTSQLRQVLLSDADVFNGSYSNYPSPCKIVKSCFSQNSFDPMGYSWNVKSEEEIDNELNIKLKEAEVRFLVMSEIDTESKKLESSSLSKSALLQMIGDINKDRQNLALEILTHVQDRISERCSAREKLKKVRVDFDTRIKRIEKENSKLQSNLEKELDRRSCDWSSNLEKIQAEEFRLREQVRELAEQNGSLQREVSTLSGREQEKQSRIMNLEVQLNDLTERWEFVNVENLSLQKNISELRQYVDSVKDDKDFMERSYRDKEKENMDLHRIISKFHRTCSEHEKTIAGLRQGYGNMITNESLEKRDPLSTRLQLEQVRLTGVEQTLRKEIESYRQETEYLRHENTCLLDRLQNDSDGYRFSFRLEHEIHARLELLKNQGLSLLYENNEYCCKLIDILKEQELTYHQDNDAEFDCYYVAEYNSKFLGLSRAIANFKKSLQTLSEVVDEKTNLDVMTYPSENGHLKQLENKTFQDDIELELKAETLLTAVLRENLLSKELEFDRLQEDLTCSIRSREKLEFKIQRLQDHLSNLNHKVKDLELQMLIKNENLNQLKHEYEECAMELGVSRDTLPLLSKDRDSLREEVKKLEVMDTRLNDEVCCLKKKIETLEEDILIKEGQISILKDGLQNKSFHILGLLD</sequence>
<accession>A0A0K9NLQ0</accession>
<feature type="coiled-coil region" evidence="1">
    <location>
        <begin position="413"/>
        <end position="553"/>
    </location>
</feature>
<feature type="domain" description="DUF7653" evidence="3">
    <location>
        <begin position="613"/>
        <end position="737"/>
    </location>
</feature>
<feature type="region of interest" description="Disordered" evidence="2">
    <location>
        <begin position="194"/>
        <end position="217"/>
    </location>
</feature>
<name>A0A0K9NLQ0_ZOSMR</name>
<evidence type="ECO:0000256" key="2">
    <source>
        <dbReference type="SAM" id="MobiDB-lite"/>
    </source>
</evidence>
<gene>
    <name evidence="4" type="ORF">ZOSMA_8G01710</name>
</gene>
<dbReference type="PANTHER" id="PTHR47491">
    <property type="entry name" value="CAP-GLY DOMAIN LINKER"/>
    <property type="match status" value="1"/>
</dbReference>
<dbReference type="Pfam" id="PF24670">
    <property type="entry name" value="DUF7653"/>
    <property type="match status" value="1"/>
</dbReference>
<dbReference type="AlphaFoldDB" id="A0A0K9NLQ0"/>
<evidence type="ECO:0000256" key="1">
    <source>
        <dbReference type="SAM" id="Coils"/>
    </source>
</evidence>
<protein>
    <recommendedName>
        <fullName evidence="3">DUF7653 domain-containing protein</fullName>
    </recommendedName>
</protein>
<proteinExistence type="predicted"/>
<feature type="region of interest" description="Disordered" evidence="2">
    <location>
        <begin position="1"/>
        <end position="29"/>
    </location>
</feature>
<feature type="compositionally biased region" description="Acidic residues" evidence="2">
    <location>
        <begin position="16"/>
        <end position="26"/>
    </location>
</feature>
<dbReference type="PANTHER" id="PTHR47491:SF5">
    <property type="entry name" value="CAP-GLY DOMAIN LINKER"/>
    <property type="match status" value="1"/>
</dbReference>
<reference evidence="5" key="1">
    <citation type="journal article" date="2016" name="Nature">
        <title>The genome of the seagrass Zostera marina reveals angiosperm adaptation to the sea.</title>
        <authorList>
            <person name="Olsen J.L."/>
            <person name="Rouze P."/>
            <person name="Verhelst B."/>
            <person name="Lin Y.-C."/>
            <person name="Bayer T."/>
            <person name="Collen J."/>
            <person name="Dattolo E."/>
            <person name="De Paoli E."/>
            <person name="Dittami S."/>
            <person name="Maumus F."/>
            <person name="Michel G."/>
            <person name="Kersting A."/>
            <person name="Lauritano C."/>
            <person name="Lohaus R."/>
            <person name="Toepel M."/>
            <person name="Tonon T."/>
            <person name="Vanneste K."/>
            <person name="Amirebrahimi M."/>
            <person name="Brakel J."/>
            <person name="Bostroem C."/>
            <person name="Chovatia M."/>
            <person name="Grimwood J."/>
            <person name="Jenkins J.W."/>
            <person name="Jueterbock A."/>
            <person name="Mraz A."/>
            <person name="Stam W.T."/>
            <person name="Tice H."/>
            <person name="Bornberg-Bauer E."/>
            <person name="Green P.J."/>
            <person name="Pearson G.A."/>
            <person name="Procaccini G."/>
            <person name="Duarte C.M."/>
            <person name="Schmutz J."/>
            <person name="Reusch T.B.H."/>
            <person name="Van de Peer Y."/>
        </authorList>
    </citation>
    <scope>NUCLEOTIDE SEQUENCE [LARGE SCALE GENOMIC DNA]</scope>
    <source>
        <strain evidence="5">cv. Finnish</strain>
    </source>
</reference>